<organism evidence="2 3">
    <name type="scientific">Phyllosticta citribraziliensis</name>
    <dbReference type="NCBI Taxonomy" id="989973"/>
    <lineage>
        <taxon>Eukaryota</taxon>
        <taxon>Fungi</taxon>
        <taxon>Dikarya</taxon>
        <taxon>Ascomycota</taxon>
        <taxon>Pezizomycotina</taxon>
        <taxon>Dothideomycetes</taxon>
        <taxon>Dothideomycetes incertae sedis</taxon>
        <taxon>Botryosphaeriales</taxon>
        <taxon>Phyllostictaceae</taxon>
        <taxon>Phyllosticta</taxon>
    </lineage>
</organism>
<reference evidence="2 3" key="1">
    <citation type="submission" date="2024-04" db="EMBL/GenBank/DDBJ databases">
        <title>Phyllosticta paracitricarpa is synonymous to the EU quarantine fungus P. citricarpa based on phylogenomic analyses.</title>
        <authorList>
            <consortium name="Lawrence Berkeley National Laboratory"/>
            <person name="Van ingen-buijs V.A."/>
            <person name="Van westerhoven A.C."/>
            <person name="Haridas S."/>
            <person name="Skiadas P."/>
            <person name="Martin F."/>
            <person name="Groenewald J.Z."/>
            <person name="Crous P.W."/>
            <person name="Seidl M.F."/>
        </authorList>
    </citation>
    <scope>NUCLEOTIDE SEQUENCE [LARGE SCALE GENOMIC DNA]</scope>
    <source>
        <strain evidence="2 3">CPC 17464</strain>
    </source>
</reference>
<evidence type="ECO:0000256" key="1">
    <source>
        <dbReference type="SAM" id="Phobius"/>
    </source>
</evidence>
<gene>
    <name evidence="2" type="ORF">J3D65DRAFT_607655</name>
</gene>
<protein>
    <submittedName>
        <fullName evidence="2">Uncharacterized protein</fullName>
    </submittedName>
</protein>
<keyword evidence="1" id="KW-0472">Membrane</keyword>
<dbReference type="Proteomes" id="UP001360953">
    <property type="component" value="Unassembled WGS sequence"/>
</dbReference>
<proteinExistence type="predicted"/>
<dbReference type="EMBL" id="JBBPEH010000015">
    <property type="protein sequence ID" value="KAK7529985.1"/>
    <property type="molecule type" value="Genomic_DNA"/>
</dbReference>
<evidence type="ECO:0000313" key="3">
    <source>
        <dbReference type="Proteomes" id="UP001360953"/>
    </source>
</evidence>
<dbReference type="RefSeq" id="XP_066650351.1">
    <property type="nucleotide sequence ID" value="XM_066798519.1"/>
</dbReference>
<comment type="caution">
    <text evidence="2">The sequence shown here is derived from an EMBL/GenBank/DDBJ whole genome shotgun (WGS) entry which is preliminary data.</text>
</comment>
<keyword evidence="1" id="KW-0812">Transmembrane</keyword>
<name>A0ABR1L5P5_9PEZI</name>
<keyword evidence="1" id="KW-1133">Transmembrane helix</keyword>
<evidence type="ECO:0000313" key="2">
    <source>
        <dbReference type="EMBL" id="KAK7529985.1"/>
    </source>
</evidence>
<accession>A0ABR1L5P5</accession>
<feature type="transmembrane region" description="Helical" evidence="1">
    <location>
        <begin position="7"/>
        <end position="28"/>
    </location>
</feature>
<dbReference type="GeneID" id="92031425"/>
<keyword evidence="3" id="KW-1185">Reference proteome</keyword>
<sequence length="308" mass="35381">MASATDVITYVGVPLTVMGIMPILWNFLKAFLIRFRLSQTIPWELRPFYTISADAANGDVTVVIDSISCVHPGLWPDEKTGVQYTLSPGMMFKRWSHRAFYRLMYKCEPIYTKFTRSAYVKRSQHVGKSLRRIGERLKECQNDFVSESKAREAAVDVFAELEKDYKQPLQPGSYCMRLGSPSLEEILFGHIFSHQKFRQLQELLKGYKNAQAEVGAWDDDLTFLAHVIMGCKMWDMLQCEPWEADENIVSDMQQIRQKLEDPSLDVDKVCQLLEEAAGRAECGIYTAPKEPICDLFEKFRSKGTVYLI</sequence>